<sequence length="104" mass="12259">MSRAIVFVATFRTKDSLPYDDVPDEIKEYVHYLGNNQWTCILESSTDSIRTDVLEEDVVKLIMKMNPTSIMGICKEELFDVWLRPKNYNNNRGKYYDPTNKKEE</sequence>
<dbReference type="EMBL" id="LAZR01003030">
    <property type="protein sequence ID" value="KKN22782.1"/>
    <property type="molecule type" value="Genomic_DNA"/>
</dbReference>
<name>A0A0F9PEA4_9ZZZZ</name>
<gene>
    <name evidence="1" type="ORF">LCGC14_0911440</name>
</gene>
<reference evidence="1" key="1">
    <citation type="journal article" date="2015" name="Nature">
        <title>Complex archaea that bridge the gap between prokaryotes and eukaryotes.</title>
        <authorList>
            <person name="Spang A."/>
            <person name="Saw J.H."/>
            <person name="Jorgensen S.L."/>
            <person name="Zaremba-Niedzwiedzka K."/>
            <person name="Martijn J."/>
            <person name="Lind A.E."/>
            <person name="van Eijk R."/>
            <person name="Schleper C."/>
            <person name="Guy L."/>
            <person name="Ettema T.J."/>
        </authorList>
    </citation>
    <scope>NUCLEOTIDE SEQUENCE</scope>
</reference>
<organism evidence="1">
    <name type="scientific">marine sediment metagenome</name>
    <dbReference type="NCBI Taxonomy" id="412755"/>
    <lineage>
        <taxon>unclassified sequences</taxon>
        <taxon>metagenomes</taxon>
        <taxon>ecological metagenomes</taxon>
    </lineage>
</organism>
<accession>A0A0F9PEA4</accession>
<proteinExistence type="predicted"/>
<dbReference type="AlphaFoldDB" id="A0A0F9PEA4"/>
<protein>
    <submittedName>
        <fullName evidence="1">Uncharacterized protein</fullName>
    </submittedName>
</protein>
<evidence type="ECO:0000313" key="1">
    <source>
        <dbReference type="EMBL" id="KKN22782.1"/>
    </source>
</evidence>
<comment type="caution">
    <text evidence="1">The sequence shown here is derived from an EMBL/GenBank/DDBJ whole genome shotgun (WGS) entry which is preliminary data.</text>
</comment>